<feature type="compositionally biased region" description="Low complexity" evidence="2">
    <location>
        <begin position="67"/>
        <end position="89"/>
    </location>
</feature>
<feature type="compositionally biased region" description="Basic residues" evidence="2">
    <location>
        <begin position="93"/>
        <end position="108"/>
    </location>
</feature>
<organism evidence="3 4">
    <name type="scientific">Macrostomum lignano</name>
    <dbReference type="NCBI Taxonomy" id="282301"/>
    <lineage>
        <taxon>Eukaryota</taxon>
        <taxon>Metazoa</taxon>
        <taxon>Spiralia</taxon>
        <taxon>Lophotrochozoa</taxon>
        <taxon>Platyhelminthes</taxon>
        <taxon>Rhabditophora</taxon>
        <taxon>Macrostomorpha</taxon>
        <taxon>Macrostomida</taxon>
        <taxon>Macrostomidae</taxon>
        <taxon>Macrostomum</taxon>
    </lineage>
</organism>
<dbReference type="GO" id="GO:0061723">
    <property type="term" value="P:glycophagy"/>
    <property type="evidence" value="ECO:0007669"/>
    <property type="project" value="TreeGrafter"/>
</dbReference>
<dbReference type="AlphaFoldDB" id="A0A1I8FAF6"/>
<proteinExistence type="predicted"/>
<dbReference type="GO" id="GO:0034045">
    <property type="term" value="C:phagophore assembly site membrane"/>
    <property type="evidence" value="ECO:0007669"/>
    <property type="project" value="TreeGrafter"/>
</dbReference>
<feature type="coiled-coil region" evidence="1">
    <location>
        <begin position="171"/>
        <end position="227"/>
    </location>
</feature>
<dbReference type="GO" id="GO:0034517">
    <property type="term" value="P:ribophagy"/>
    <property type="evidence" value="ECO:0007669"/>
    <property type="project" value="TreeGrafter"/>
</dbReference>
<evidence type="ECO:0000256" key="1">
    <source>
        <dbReference type="SAM" id="Coils"/>
    </source>
</evidence>
<dbReference type="InterPro" id="IPR040040">
    <property type="entry name" value="ATG11"/>
</dbReference>
<dbReference type="PANTHER" id="PTHR13222">
    <property type="entry name" value="RB1-INDUCIBLE COILED-COIL"/>
    <property type="match status" value="1"/>
</dbReference>
<name>A0A1I8FAF6_9PLAT</name>
<keyword evidence="3" id="KW-1185">Reference proteome</keyword>
<dbReference type="WBParaSite" id="maker-unitig_25375-snap-gene-0.2-mRNA-1">
    <property type="protein sequence ID" value="maker-unitig_25375-snap-gene-0.2-mRNA-1"/>
    <property type="gene ID" value="maker-unitig_25375-snap-gene-0.2"/>
</dbReference>
<dbReference type="GO" id="GO:0061709">
    <property type="term" value="P:reticulophagy"/>
    <property type="evidence" value="ECO:0007669"/>
    <property type="project" value="TreeGrafter"/>
</dbReference>
<sequence>GWLASLANLDELMQRGRPEHDDEFLTKAREFLDKKTEIKATLDNFESCLNLLGRVPVHPGLLSQHHQPQQPRRGSSSFRPRRASSPAAEKLQKTTKKATAKPHSCPRRRLSRRRLLLASRSASAGSAASSWLNRLVWLLVRSLCLLAWISSQDGGSGEAQPEDSGSGLHRLRDALDRASAASIAVDQLNEEFRKCVARSSDISYREVRGLEDRLLELNRLADDALQLAAGQAESARGFRANQERWLSLRGDPSLLADLPMAKQHDALRDKRLRILRSKEEFTINLHRRLNGLAVYRPTRLKLHDRERTVRKELAHTLRSHLLRLSQPELRNQAARETWDTGLPRVTRSDLEALAVRVPELRPASHSARENVPAEEVFRKFRRFGGSCRSFQAACPGATASAWAVRLISSTTQTSTRPTLHALQPTQTPPQVVIRPRSCGSVEFLIGPCSLRTGAHTSSTAAAASDTREPQRRGLCQHQPGVWARGGYSTGRSRVSLRVGCSARPLGGTVSGHLDSGSAGIFLCEEDFAIRCLLVAAAEQLPKTPASPWTFPVRRPSSHLTEGSSASLSSRCPWTLNISPGGEYFYMPGTSAKPPPRAVQIGPGFELLGIRTLAGEFVPLTADLNSFGWPGPMALCGANRRAKLAELGKDEVSTVTRELHEYVISLAGTRFKTSAYVTNKKLGGLRTRGIRNFRRHLSGKLRSGQSTPAGN</sequence>
<feature type="region of interest" description="Disordered" evidence="2">
    <location>
        <begin position="60"/>
        <end position="108"/>
    </location>
</feature>
<dbReference type="GO" id="GO:0019901">
    <property type="term" value="F:protein kinase binding"/>
    <property type="evidence" value="ECO:0007669"/>
    <property type="project" value="TreeGrafter"/>
</dbReference>
<protein>
    <submittedName>
        <fullName evidence="4">VWFA domain-containing protein</fullName>
    </submittedName>
</protein>
<dbReference type="GO" id="GO:0000045">
    <property type="term" value="P:autophagosome assembly"/>
    <property type="evidence" value="ECO:0007669"/>
    <property type="project" value="InterPro"/>
</dbReference>
<evidence type="ECO:0000313" key="4">
    <source>
        <dbReference type="WBParaSite" id="maker-unitig_25375-snap-gene-0.2-mRNA-1"/>
    </source>
</evidence>
<dbReference type="GO" id="GO:0034727">
    <property type="term" value="P:piecemeal microautophagy of the nucleus"/>
    <property type="evidence" value="ECO:0007669"/>
    <property type="project" value="TreeGrafter"/>
</dbReference>
<dbReference type="GO" id="GO:1990316">
    <property type="term" value="C:Atg1/ULK1 kinase complex"/>
    <property type="evidence" value="ECO:0007669"/>
    <property type="project" value="TreeGrafter"/>
</dbReference>
<keyword evidence="1" id="KW-0175">Coiled coil</keyword>
<dbReference type="PANTHER" id="PTHR13222:SF1">
    <property type="entry name" value="RB1-INDUCIBLE COILED-COIL PROTEIN 1"/>
    <property type="match status" value="1"/>
</dbReference>
<evidence type="ECO:0000256" key="2">
    <source>
        <dbReference type="SAM" id="MobiDB-lite"/>
    </source>
</evidence>
<dbReference type="Proteomes" id="UP000095280">
    <property type="component" value="Unplaced"/>
</dbReference>
<dbReference type="GO" id="GO:0000422">
    <property type="term" value="P:autophagy of mitochondrion"/>
    <property type="evidence" value="ECO:0007669"/>
    <property type="project" value="TreeGrafter"/>
</dbReference>
<reference evidence="4" key="1">
    <citation type="submission" date="2016-11" db="UniProtKB">
        <authorList>
            <consortium name="WormBaseParasite"/>
        </authorList>
    </citation>
    <scope>IDENTIFICATION</scope>
</reference>
<accession>A0A1I8FAF6</accession>
<dbReference type="GO" id="GO:0060090">
    <property type="term" value="F:molecular adaptor activity"/>
    <property type="evidence" value="ECO:0007669"/>
    <property type="project" value="TreeGrafter"/>
</dbReference>
<evidence type="ECO:0000313" key="3">
    <source>
        <dbReference type="Proteomes" id="UP000095280"/>
    </source>
</evidence>